<evidence type="ECO:0000256" key="11">
    <source>
        <dbReference type="SAM" id="SignalP"/>
    </source>
</evidence>
<keyword evidence="5" id="KW-0812">Transmembrane</keyword>
<keyword evidence="7" id="KW-0406">Ion transport</keyword>
<evidence type="ECO:0000256" key="7">
    <source>
        <dbReference type="ARBA" id="ARBA00023065"/>
    </source>
</evidence>
<keyword evidence="8" id="KW-0626">Porin</keyword>
<keyword evidence="3" id="KW-0813">Transport</keyword>
<reference evidence="13 14" key="1">
    <citation type="submission" date="2024-04" db="EMBL/GenBank/DDBJ databases">
        <title>Novel species of the genus Ideonella isolated from streams.</title>
        <authorList>
            <person name="Lu H."/>
        </authorList>
    </citation>
    <scope>NUCLEOTIDE SEQUENCE [LARGE SCALE GENOMIC DNA]</scope>
    <source>
        <strain evidence="13 14">DXS22W</strain>
    </source>
</reference>
<feature type="domain" description="Porin" evidence="12">
    <location>
        <begin position="15"/>
        <end position="315"/>
    </location>
</feature>
<comment type="subunit">
    <text evidence="2">Homotrimer.</text>
</comment>
<protein>
    <submittedName>
        <fullName evidence="13">Porin</fullName>
    </submittedName>
</protein>
<accession>A0ABU9CFF6</accession>
<dbReference type="PANTHER" id="PTHR34501:SF9">
    <property type="entry name" value="MAJOR OUTER MEMBRANE PROTEIN P.IA"/>
    <property type="match status" value="1"/>
</dbReference>
<evidence type="ECO:0000256" key="6">
    <source>
        <dbReference type="ARBA" id="ARBA00022729"/>
    </source>
</evidence>
<evidence type="ECO:0000256" key="9">
    <source>
        <dbReference type="ARBA" id="ARBA00023136"/>
    </source>
</evidence>
<dbReference type="PANTHER" id="PTHR34501">
    <property type="entry name" value="PROTEIN YDDL-RELATED"/>
    <property type="match status" value="1"/>
</dbReference>
<feature type="chain" id="PRO_5047142454" evidence="11">
    <location>
        <begin position="29"/>
        <end position="345"/>
    </location>
</feature>
<dbReference type="EMBL" id="JBBUTH010000004">
    <property type="protein sequence ID" value="MEK8050606.1"/>
    <property type="molecule type" value="Genomic_DNA"/>
</dbReference>
<gene>
    <name evidence="13" type="ORF">AACH10_10180</name>
</gene>
<proteinExistence type="predicted"/>
<evidence type="ECO:0000256" key="5">
    <source>
        <dbReference type="ARBA" id="ARBA00022692"/>
    </source>
</evidence>
<dbReference type="InterPro" id="IPR033900">
    <property type="entry name" value="Gram_neg_porin_domain"/>
</dbReference>
<dbReference type="Gene3D" id="2.40.160.10">
    <property type="entry name" value="Porin"/>
    <property type="match status" value="1"/>
</dbReference>
<evidence type="ECO:0000259" key="12">
    <source>
        <dbReference type="Pfam" id="PF13609"/>
    </source>
</evidence>
<name>A0ABU9CFF6_9BURK</name>
<dbReference type="InterPro" id="IPR002299">
    <property type="entry name" value="Porin_Neis"/>
</dbReference>
<evidence type="ECO:0000256" key="8">
    <source>
        <dbReference type="ARBA" id="ARBA00023114"/>
    </source>
</evidence>
<dbReference type="InterPro" id="IPR050298">
    <property type="entry name" value="Gram-neg_bact_OMP"/>
</dbReference>
<dbReference type="RefSeq" id="WP_341410274.1">
    <property type="nucleotide sequence ID" value="NZ_JBBUTH010000004.1"/>
</dbReference>
<keyword evidence="6 11" id="KW-0732">Signal</keyword>
<evidence type="ECO:0000313" key="14">
    <source>
        <dbReference type="Proteomes" id="UP001365405"/>
    </source>
</evidence>
<keyword evidence="14" id="KW-1185">Reference proteome</keyword>
<dbReference type="Pfam" id="PF13609">
    <property type="entry name" value="Porin_4"/>
    <property type="match status" value="1"/>
</dbReference>
<comment type="subcellular location">
    <subcellularLocation>
        <location evidence="1">Cell outer membrane</location>
        <topology evidence="1">Multi-pass membrane protein</topology>
    </subcellularLocation>
</comment>
<organism evidence="13 14">
    <name type="scientific">Pseudaquabacterium inlustre</name>
    <dbReference type="NCBI Taxonomy" id="2984192"/>
    <lineage>
        <taxon>Bacteria</taxon>
        <taxon>Pseudomonadati</taxon>
        <taxon>Pseudomonadota</taxon>
        <taxon>Betaproteobacteria</taxon>
        <taxon>Burkholderiales</taxon>
        <taxon>Sphaerotilaceae</taxon>
        <taxon>Pseudaquabacterium</taxon>
    </lineage>
</organism>
<dbReference type="CDD" id="cd00342">
    <property type="entry name" value="gram_neg_porins"/>
    <property type="match status" value="1"/>
</dbReference>
<keyword evidence="10" id="KW-0998">Cell outer membrane</keyword>
<evidence type="ECO:0000313" key="13">
    <source>
        <dbReference type="EMBL" id="MEK8050606.1"/>
    </source>
</evidence>
<keyword evidence="4" id="KW-1134">Transmembrane beta strand</keyword>
<feature type="signal peptide" evidence="11">
    <location>
        <begin position="1"/>
        <end position="28"/>
    </location>
</feature>
<evidence type="ECO:0000256" key="4">
    <source>
        <dbReference type="ARBA" id="ARBA00022452"/>
    </source>
</evidence>
<dbReference type="PRINTS" id="PR00184">
    <property type="entry name" value="NEISSPPORIN"/>
</dbReference>
<evidence type="ECO:0000256" key="2">
    <source>
        <dbReference type="ARBA" id="ARBA00011233"/>
    </source>
</evidence>
<keyword evidence="9" id="KW-0472">Membrane</keyword>
<evidence type="ECO:0000256" key="1">
    <source>
        <dbReference type="ARBA" id="ARBA00004571"/>
    </source>
</evidence>
<sequence length="345" mass="35883">MSTPIPFAHAGRALAAAALVALSAPAFAQSNVTVFGVLDVGVQQLTNGSKRLNLMSIDGLQTSRLGFRGTEDLGDGMSASFHLEGALSPDTGGSSLDFRRRSTVGLAKKGMGELRIGRDYTPTFWSISRFNAFGTNGVGAASNLLYGFDGLSSTASSVVRASNSVGYHLPDTLGGVYGQAMYAFGEGAPGKYAGARIGYANKDLDVAAAYSTTENNAAGDDFKVTNLGGSYKFGDARVMVLLHRSEQTTRKQDGWSLGGTYSLGLTTLRASVTRAHYTNSVGSVDYSGNQIAFGAVHALSKRTSLYATISRVANSSGAKYVIPGGNTVSAGQGSRGTEAGIYHTF</sequence>
<dbReference type="InterPro" id="IPR023614">
    <property type="entry name" value="Porin_dom_sf"/>
</dbReference>
<comment type="caution">
    <text evidence="13">The sequence shown here is derived from an EMBL/GenBank/DDBJ whole genome shotgun (WGS) entry which is preliminary data.</text>
</comment>
<evidence type="ECO:0000256" key="3">
    <source>
        <dbReference type="ARBA" id="ARBA00022448"/>
    </source>
</evidence>
<evidence type="ECO:0000256" key="10">
    <source>
        <dbReference type="ARBA" id="ARBA00023237"/>
    </source>
</evidence>
<dbReference type="Proteomes" id="UP001365405">
    <property type="component" value="Unassembled WGS sequence"/>
</dbReference>
<dbReference type="SUPFAM" id="SSF56935">
    <property type="entry name" value="Porins"/>
    <property type="match status" value="1"/>
</dbReference>